<dbReference type="Proteomes" id="UP000180175">
    <property type="component" value="Chromosome"/>
</dbReference>
<dbReference type="OrthoDB" id="2924893at2"/>
<dbReference type="InterPro" id="IPR024984">
    <property type="entry name" value="DUF3888"/>
</dbReference>
<reference evidence="3 4" key="2">
    <citation type="journal article" date="2017" name="Genome Announc.">
        <title>Draft Genome Sequences of Four Alkaliphilic Bacteria Belonging to the Anaerobacillus Genus.</title>
        <authorList>
            <person name="Bassil N.M."/>
            <person name="Lloyd J.R."/>
        </authorList>
    </citation>
    <scope>NUCLEOTIDE SEQUENCE [LARGE SCALE GENOMIC DNA]</scope>
    <source>
        <strain evidence="3 4">NB2006</strain>
    </source>
</reference>
<reference evidence="2 4" key="1">
    <citation type="submission" date="2016-10" db="EMBL/GenBank/DDBJ databases">
        <title>Draft genome sequences of four alkaliphilic bacteria belonging to the Anaerobacillus genus.</title>
        <authorList>
            <person name="Bassil N.M."/>
            <person name="Lloyd J.R."/>
        </authorList>
    </citation>
    <scope>NUCLEOTIDE SEQUENCE [LARGE SCALE GENOMIC DNA]</scope>
    <source>
        <strain evidence="2 4">NB2006</strain>
    </source>
</reference>
<name>A0A1S2LEB1_9BACI</name>
<feature type="signal peptide" evidence="1">
    <location>
        <begin position="1"/>
        <end position="23"/>
    </location>
</feature>
<evidence type="ECO:0000313" key="2">
    <source>
        <dbReference type="EMBL" id="OIJ10849.1"/>
    </source>
</evidence>
<keyword evidence="1" id="KW-0732">Signal</keyword>
<gene>
    <name evidence="3" type="ORF">AWH56_018395</name>
    <name evidence="2" type="ORF">AWH56_16590</name>
</gene>
<evidence type="ECO:0000313" key="4">
    <source>
        <dbReference type="Proteomes" id="UP000180175"/>
    </source>
</evidence>
<dbReference type="EMBL" id="CP063356">
    <property type="protein sequence ID" value="QOY34679.1"/>
    <property type="molecule type" value="Genomic_DNA"/>
</dbReference>
<dbReference type="RefSeq" id="WP_071318114.1">
    <property type="nucleotide sequence ID" value="NZ_CP063356.2"/>
</dbReference>
<sequence>MKKFSVMFMIGLLFVFPNLTVNAKTINESDTELCETLKYALIGSLREPVDKAIVEIYKDDKNAPEGLTWATYDTEILKIKQVYGVGGLYELTLKIYPYYQAHMSYGEDEVVINTMGELISFTHLKTYP</sequence>
<dbReference type="EMBL" id="LQXD01000144">
    <property type="protein sequence ID" value="OIJ10849.1"/>
    <property type="molecule type" value="Genomic_DNA"/>
</dbReference>
<keyword evidence="4" id="KW-1185">Reference proteome</keyword>
<organism evidence="2 4">
    <name type="scientific">Anaerobacillus isosaccharinicus</name>
    <dbReference type="NCBI Taxonomy" id="1532552"/>
    <lineage>
        <taxon>Bacteria</taxon>
        <taxon>Bacillati</taxon>
        <taxon>Bacillota</taxon>
        <taxon>Bacilli</taxon>
        <taxon>Bacillales</taxon>
        <taxon>Bacillaceae</taxon>
        <taxon>Anaerobacillus</taxon>
    </lineage>
</organism>
<evidence type="ECO:0000256" key="1">
    <source>
        <dbReference type="SAM" id="SignalP"/>
    </source>
</evidence>
<dbReference type="KEGG" id="aia:AWH56_018395"/>
<feature type="chain" id="PRO_5036310395" evidence="1">
    <location>
        <begin position="24"/>
        <end position="128"/>
    </location>
</feature>
<dbReference type="Pfam" id="PF13027">
    <property type="entry name" value="DUF3888"/>
    <property type="match status" value="1"/>
</dbReference>
<protein>
    <submittedName>
        <fullName evidence="3">DUF3888 domain-containing protein</fullName>
    </submittedName>
</protein>
<accession>A0A1S2LEB1</accession>
<dbReference type="AlphaFoldDB" id="A0A1S2LEB1"/>
<reference evidence="3" key="4">
    <citation type="submission" date="2020-10" db="EMBL/GenBank/DDBJ databases">
        <authorList>
            <person name="Bassil N.M."/>
            <person name="Lloyd J.R."/>
        </authorList>
    </citation>
    <scope>NUCLEOTIDE SEQUENCE</scope>
    <source>
        <strain evidence="3">NB2006</strain>
    </source>
</reference>
<proteinExistence type="predicted"/>
<evidence type="ECO:0000313" key="3">
    <source>
        <dbReference type="EMBL" id="QOY34679.1"/>
    </source>
</evidence>
<reference evidence="3 4" key="3">
    <citation type="journal article" date="2019" name="Int. J. Syst. Evol. Microbiol.">
        <title>Anaerobacillus isosaccharinicus sp. nov., an alkaliphilic bacterium which degrades isosaccharinic acid.</title>
        <authorList>
            <person name="Bassil N.M."/>
            <person name="Lloyd J.R."/>
        </authorList>
    </citation>
    <scope>NUCLEOTIDE SEQUENCE [LARGE SCALE GENOMIC DNA]</scope>
    <source>
        <strain evidence="3 4">NB2006</strain>
    </source>
</reference>